<keyword evidence="18" id="KW-1185">Reference proteome</keyword>
<sequence>MDEFHIIDLSKKAVANEDDCIEENQKTEVNNYLTEEIVHSPTYQQETDTVLAKSSNVERVTLPEHETWSNQFDFFLSILGYAVDLANVWRFPYVCFTNGGGAFLIPYFVLMVCSALPMFYLELILGQKHRHGAIKLWDICPVFRGVGIAQILISYMVAFYYNTVTAWSLYFFLASITDKLPWTHCDTRRGNTADCVSYATLTAQVANHTAENNATPFALHNQTLASTEYFERVVLSMQQSTGLDDLGPVRWQIVGCTVVTFLILYTAMRHGVKTSGKVVYVTALCPYVLLFVLLFNGITLEGSKQGILYFIRPRFEKLSEMKVWANAAIQIFFSTGAGFGAHIAYATYNPTQYNCYRDCIITSIVNSMTSIFAGITVFAYLGYLAHLMHSPVESVTGEGPGLVFQVYPFAIGTLPWAPFWAVTFFLLLIMLGLDSGMGGLESVITALTDMMPMNLIKYKHFRPLLTLFILGSACTVAMVNATSGGMYVFNLMDRYMAGASLLIGSLFQVIAVAWFYGLDQLCEDIETMKLPNPSLYWRLCWKFVTPGMLTVMIVSSVLDPTPLRYNYGTRHPELMQNTSEIIEIGIQGTTQFYDYPPWAETLGWFMSGISVLMIPIVATVVIVRRGCHFQMRKIISIGPMDFWPLSTKWFFFGDSTNPEIATATKSVKSQDNEKELEEQAFATTINVNSSSGEFVAEHPTVLLSEGCREDSTQRPSSISVTLF</sequence>
<dbReference type="GO" id="GO:0046872">
    <property type="term" value="F:metal ion binding"/>
    <property type="evidence" value="ECO:0007669"/>
    <property type="project" value="UniProtKB-KW"/>
</dbReference>
<evidence type="ECO:0000256" key="12">
    <source>
        <dbReference type="ARBA" id="ARBA00023180"/>
    </source>
</evidence>
<protein>
    <recommendedName>
        <fullName evidence="15">Transporter</fullName>
    </recommendedName>
</protein>
<evidence type="ECO:0000256" key="6">
    <source>
        <dbReference type="ARBA" id="ARBA00022775"/>
    </source>
</evidence>
<comment type="similarity">
    <text evidence="15">Belongs to the sodium:neurotransmitter symporter (SNF) (TC 2.A.22) family.</text>
</comment>
<keyword evidence="8 16" id="KW-1133">Transmembrane helix</keyword>
<dbReference type="EMBL" id="JXXN02002053">
    <property type="protein sequence ID" value="THD23603.1"/>
    <property type="molecule type" value="Genomic_DNA"/>
</dbReference>
<feature type="binding site" evidence="13">
    <location>
        <position position="80"/>
    </location>
    <ligand>
        <name>Na(+)</name>
        <dbReference type="ChEBI" id="CHEBI:29101"/>
        <label>1</label>
    </ligand>
</feature>
<feature type="transmembrane region" description="Helical" evidence="16">
    <location>
        <begin position="539"/>
        <end position="558"/>
    </location>
</feature>
<feature type="binding site" evidence="13">
    <location>
        <position position="87"/>
    </location>
    <ligand>
        <name>Na(+)</name>
        <dbReference type="ChEBI" id="CHEBI:29101"/>
        <label>1</label>
    </ligand>
</feature>
<keyword evidence="7 15" id="KW-0769">Symport</keyword>
<keyword evidence="9 13" id="KW-0915">Sodium</keyword>
<dbReference type="Pfam" id="PF00209">
    <property type="entry name" value="SNF"/>
    <property type="match status" value="1"/>
</dbReference>
<dbReference type="PROSITE" id="PS00610">
    <property type="entry name" value="NA_NEUROTRAN_SYMP_1"/>
    <property type="match status" value="1"/>
</dbReference>
<evidence type="ECO:0000256" key="16">
    <source>
        <dbReference type="SAM" id="Phobius"/>
    </source>
</evidence>
<dbReference type="PRINTS" id="PR00176">
    <property type="entry name" value="NANEUSMPORT"/>
</dbReference>
<dbReference type="PANTHER" id="PTHR11616">
    <property type="entry name" value="SODIUM/CHLORIDE DEPENDENT TRANSPORTER"/>
    <property type="match status" value="1"/>
</dbReference>
<dbReference type="InterPro" id="IPR000175">
    <property type="entry name" value="Na/ntran_symport"/>
</dbReference>
<dbReference type="GO" id="GO:0090493">
    <property type="term" value="P:catecholamine uptake"/>
    <property type="evidence" value="ECO:0007669"/>
    <property type="project" value="UniProtKB-ARBA"/>
</dbReference>
<dbReference type="GO" id="GO:0015378">
    <property type="term" value="F:sodium:chloride symporter activity"/>
    <property type="evidence" value="ECO:0007669"/>
    <property type="project" value="UniProtKB-ARBA"/>
</dbReference>
<evidence type="ECO:0000256" key="5">
    <source>
        <dbReference type="ARBA" id="ARBA00022723"/>
    </source>
</evidence>
<dbReference type="Proteomes" id="UP000230066">
    <property type="component" value="Unassembled WGS sequence"/>
</dbReference>
<organism evidence="17 18">
    <name type="scientific">Fasciola hepatica</name>
    <name type="common">Liver fluke</name>
    <dbReference type="NCBI Taxonomy" id="6192"/>
    <lineage>
        <taxon>Eukaryota</taxon>
        <taxon>Metazoa</taxon>
        <taxon>Spiralia</taxon>
        <taxon>Lophotrochozoa</taxon>
        <taxon>Platyhelminthes</taxon>
        <taxon>Trematoda</taxon>
        <taxon>Digenea</taxon>
        <taxon>Plagiorchiida</taxon>
        <taxon>Echinostomata</taxon>
        <taxon>Echinostomatoidea</taxon>
        <taxon>Fasciolidae</taxon>
        <taxon>Fasciola</taxon>
    </lineage>
</organism>
<dbReference type="InterPro" id="IPR037272">
    <property type="entry name" value="SNS_sf"/>
</dbReference>
<feature type="transmembrane region" description="Helical" evidence="16">
    <location>
        <begin position="323"/>
        <end position="348"/>
    </location>
</feature>
<feature type="binding site" evidence="13">
    <location>
        <position position="434"/>
    </location>
    <ligand>
        <name>Na(+)</name>
        <dbReference type="ChEBI" id="CHEBI:29101"/>
        <label>1</label>
    </ligand>
</feature>
<keyword evidence="10 16" id="KW-0472">Membrane</keyword>
<dbReference type="NCBIfam" id="NF037979">
    <property type="entry name" value="Na_transp"/>
    <property type="match status" value="1"/>
</dbReference>
<evidence type="ECO:0000256" key="8">
    <source>
        <dbReference type="ARBA" id="ARBA00022989"/>
    </source>
</evidence>
<dbReference type="PANTHER" id="PTHR11616:SF320">
    <property type="entry name" value="SODIUM-DEPENDENT NORADRENALINE TRANSPORTER"/>
    <property type="match status" value="1"/>
</dbReference>
<evidence type="ECO:0000313" key="18">
    <source>
        <dbReference type="Proteomes" id="UP000230066"/>
    </source>
</evidence>
<comment type="caution">
    <text evidence="17">The sequence shown here is derived from an EMBL/GenBank/DDBJ whole genome shotgun (WGS) entry which is preliminary data.</text>
</comment>
<feature type="transmembrane region" description="Helical" evidence="16">
    <location>
        <begin position="602"/>
        <end position="623"/>
    </location>
</feature>
<feature type="disulfide bond" evidence="14">
    <location>
        <begin position="185"/>
        <end position="195"/>
    </location>
</feature>
<evidence type="ECO:0000256" key="3">
    <source>
        <dbReference type="ARBA" id="ARBA00022475"/>
    </source>
</evidence>
<evidence type="ECO:0000256" key="9">
    <source>
        <dbReference type="ARBA" id="ARBA00023053"/>
    </source>
</evidence>
<keyword evidence="5 13" id="KW-0479">Metal-binding</keyword>
<feature type="transmembrane region" description="Helical" evidence="16">
    <location>
        <begin position="278"/>
        <end position="298"/>
    </location>
</feature>
<dbReference type="GO" id="GO:0008504">
    <property type="term" value="F:monoamine transmembrane transporter activity"/>
    <property type="evidence" value="ECO:0007669"/>
    <property type="project" value="UniProtKB-ARBA"/>
</dbReference>
<evidence type="ECO:0000256" key="14">
    <source>
        <dbReference type="PIRSR" id="PIRSR600175-2"/>
    </source>
</evidence>
<name>A0A4E0R744_FASHE</name>
<comment type="subcellular location">
    <subcellularLocation>
        <location evidence="1">Cell membrane</location>
        <topology evidence="1">Multi-pass membrane protein</topology>
    </subcellularLocation>
</comment>
<evidence type="ECO:0000313" key="17">
    <source>
        <dbReference type="EMBL" id="THD23603.1"/>
    </source>
</evidence>
<feature type="binding site" evidence="13">
    <location>
        <position position="431"/>
    </location>
    <ligand>
        <name>Na(+)</name>
        <dbReference type="ChEBI" id="CHEBI:29101"/>
        <label>1</label>
    </ligand>
</feature>
<dbReference type="AlphaFoldDB" id="A0A4E0R744"/>
<evidence type="ECO:0000256" key="2">
    <source>
        <dbReference type="ARBA" id="ARBA00022448"/>
    </source>
</evidence>
<proteinExistence type="inferred from homology"/>
<evidence type="ECO:0000256" key="11">
    <source>
        <dbReference type="ARBA" id="ARBA00023157"/>
    </source>
</evidence>
<feature type="transmembrane region" description="Helical" evidence="16">
    <location>
        <begin position="495"/>
        <end position="518"/>
    </location>
</feature>
<evidence type="ECO:0000256" key="1">
    <source>
        <dbReference type="ARBA" id="ARBA00004651"/>
    </source>
</evidence>
<feature type="binding site" evidence="13">
    <location>
        <position position="435"/>
    </location>
    <ligand>
        <name>Na(+)</name>
        <dbReference type="ChEBI" id="CHEBI:29101"/>
        <label>1</label>
    </ligand>
</feature>
<evidence type="ECO:0000256" key="15">
    <source>
        <dbReference type="RuleBase" id="RU003732"/>
    </source>
</evidence>
<feature type="transmembrane region" description="Helical" evidence="16">
    <location>
        <begin position="101"/>
        <end position="121"/>
    </location>
</feature>
<evidence type="ECO:0000256" key="7">
    <source>
        <dbReference type="ARBA" id="ARBA00022847"/>
    </source>
</evidence>
<keyword evidence="12" id="KW-0325">Glycoprotein</keyword>
<keyword evidence="4 15" id="KW-0812">Transmembrane</keyword>
<feature type="transmembrane region" description="Helical" evidence="16">
    <location>
        <begin position="249"/>
        <end position="266"/>
    </location>
</feature>
<feature type="binding site" evidence="13">
    <location>
        <position position="82"/>
    </location>
    <ligand>
        <name>Na(+)</name>
        <dbReference type="ChEBI" id="CHEBI:29101"/>
        <label>1</label>
    </ligand>
</feature>
<dbReference type="GO" id="GO:0006865">
    <property type="term" value="P:amino acid transport"/>
    <property type="evidence" value="ECO:0007669"/>
    <property type="project" value="TreeGrafter"/>
</dbReference>
<evidence type="ECO:0000256" key="4">
    <source>
        <dbReference type="ARBA" id="ARBA00022692"/>
    </source>
</evidence>
<keyword evidence="2 15" id="KW-0813">Transport</keyword>
<dbReference type="SUPFAM" id="SSF161070">
    <property type="entry name" value="SNF-like"/>
    <property type="match status" value="1"/>
</dbReference>
<feature type="transmembrane region" description="Helical" evidence="16">
    <location>
        <begin position="464"/>
        <end position="489"/>
    </location>
</feature>
<gene>
    <name evidence="17" type="ORF">D915_005266</name>
</gene>
<dbReference type="PROSITE" id="PS50267">
    <property type="entry name" value="NA_NEUROTRAN_SYMP_3"/>
    <property type="match status" value="1"/>
</dbReference>
<accession>A0A4E0R744</accession>
<feature type="binding site" evidence="13">
    <location>
        <position position="366"/>
    </location>
    <ligand>
        <name>Na(+)</name>
        <dbReference type="ChEBI" id="CHEBI:29101"/>
        <label>1</label>
    </ligand>
</feature>
<evidence type="ECO:0000256" key="10">
    <source>
        <dbReference type="ARBA" id="ARBA00023136"/>
    </source>
</evidence>
<feature type="transmembrane region" description="Helical" evidence="16">
    <location>
        <begin position="360"/>
        <end position="386"/>
    </location>
</feature>
<evidence type="ECO:0000256" key="13">
    <source>
        <dbReference type="PIRSR" id="PIRSR600175-1"/>
    </source>
</evidence>
<dbReference type="GO" id="GO:0006836">
    <property type="term" value="P:neurotransmitter transport"/>
    <property type="evidence" value="ECO:0007669"/>
    <property type="project" value="UniProtKB-KW"/>
</dbReference>
<keyword evidence="6" id="KW-0532">Neurotransmitter transport</keyword>
<feature type="binding site" evidence="13">
    <location>
        <position position="83"/>
    </location>
    <ligand>
        <name>Na(+)</name>
        <dbReference type="ChEBI" id="CHEBI:29101"/>
        <label>1</label>
    </ligand>
</feature>
<keyword evidence="11 14" id="KW-1015">Disulfide bond</keyword>
<feature type="binding site" evidence="13">
    <location>
        <position position="334"/>
    </location>
    <ligand>
        <name>Na(+)</name>
        <dbReference type="ChEBI" id="CHEBI:29101"/>
        <label>1</label>
    </ligand>
</feature>
<dbReference type="GO" id="GO:0005886">
    <property type="term" value="C:plasma membrane"/>
    <property type="evidence" value="ECO:0007669"/>
    <property type="project" value="UniProtKB-SubCell"/>
</dbReference>
<keyword evidence="3" id="KW-1003">Cell membrane</keyword>
<reference evidence="17" key="1">
    <citation type="submission" date="2019-03" db="EMBL/GenBank/DDBJ databases">
        <title>Improved annotation for the trematode Fasciola hepatica.</title>
        <authorList>
            <person name="Choi Y.-J."/>
            <person name="Martin J."/>
            <person name="Mitreva M."/>
        </authorList>
    </citation>
    <scope>NUCLEOTIDE SEQUENCE [LARGE SCALE GENOMIC DNA]</scope>
</reference>